<reference evidence="2" key="1">
    <citation type="journal article" date="2020" name="Nature">
        <title>Giant virus diversity and host interactions through global metagenomics.</title>
        <authorList>
            <person name="Schulz F."/>
            <person name="Roux S."/>
            <person name="Paez-Espino D."/>
            <person name="Jungbluth S."/>
            <person name="Walsh D.A."/>
            <person name="Denef V.J."/>
            <person name="McMahon K.D."/>
            <person name="Konstantinidis K.T."/>
            <person name="Eloe-Fadrosh E.A."/>
            <person name="Kyrpides N.C."/>
            <person name="Woyke T."/>
        </authorList>
    </citation>
    <scope>NUCLEOTIDE SEQUENCE</scope>
    <source>
        <strain evidence="2">GVMAG-M-3300001351-8</strain>
    </source>
</reference>
<dbReference type="InterPro" id="IPR002123">
    <property type="entry name" value="Plipid/glycerol_acylTrfase"/>
</dbReference>
<dbReference type="GO" id="GO:0016746">
    <property type="term" value="F:acyltransferase activity"/>
    <property type="evidence" value="ECO:0007669"/>
    <property type="project" value="InterPro"/>
</dbReference>
<organism evidence="2">
    <name type="scientific">viral metagenome</name>
    <dbReference type="NCBI Taxonomy" id="1070528"/>
    <lineage>
        <taxon>unclassified sequences</taxon>
        <taxon>metagenomes</taxon>
        <taxon>organismal metagenomes</taxon>
    </lineage>
</organism>
<dbReference type="GO" id="GO:0012505">
    <property type="term" value="C:endomembrane system"/>
    <property type="evidence" value="ECO:0007669"/>
    <property type="project" value="TreeGrafter"/>
</dbReference>
<dbReference type="Pfam" id="PF01553">
    <property type="entry name" value="Acyltransferase"/>
    <property type="match status" value="1"/>
</dbReference>
<dbReference type="PANTHER" id="PTHR10983">
    <property type="entry name" value="1-ACYLGLYCEROL-3-PHOSPHATE ACYLTRANSFERASE-RELATED"/>
    <property type="match status" value="1"/>
</dbReference>
<proteinExistence type="predicted"/>
<sequence>MFYTKTDVMRIKWYINYISFGNSISKTIKAYDNIIINNPIHIKKEKFNLILMNHNSILDNFILSKLLENSDFTWNDLRTVSRISSRKIQNSTLKLHGSLLVSQNLKNDVSTFRTIRNKWKTSKDTVQIILFPEGIIYQESTYNSQTAVSKDKYKNLLSPKIGIYNILLENFKDEIRYIYDITAVYISNGERVLGELAILDALTKNTLKIYVDIKEYKLEDIVYNDNWLFERWKEKDLWIENTLMCPK</sequence>
<protein>
    <recommendedName>
        <fullName evidence="1">Phospholipid/glycerol acyltransferase domain-containing protein</fullName>
    </recommendedName>
</protein>
<dbReference type="EMBL" id="MN738865">
    <property type="protein sequence ID" value="QHT28892.1"/>
    <property type="molecule type" value="Genomic_DNA"/>
</dbReference>
<evidence type="ECO:0000313" key="2">
    <source>
        <dbReference type="EMBL" id="QHT28892.1"/>
    </source>
</evidence>
<accession>A0A6C0EJI8</accession>
<dbReference type="SUPFAM" id="SSF69593">
    <property type="entry name" value="Glycerol-3-phosphate (1)-acyltransferase"/>
    <property type="match status" value="1"/>
</dbReference>
<evidence type="ECO:0000259" key="1">
    <source>
        <dbReference type="SMART" id="SM00563"/>
    </source>
</evidence>
<name>A0A6C0EJI8_9ZZZZ</name>
<dbReference type="AlphaFoldDB" id="A0A6C0EJI8"/>
<dbReference type="PANTHER" id="PTHR10983:SF16">
    <property type="entry name" value="LYSOCARDIOLIPIN ACYLTRANSFERASE 1"/>
    <property type="match status" value="1"/>
</dbReference>
<dbReference type="SMART" id="SM00563">
    <property type="entry name" value="PlsC"/>
    <property type="match status" value="1"/>
</dbReference>
<feature type="domain" description="Phospholipid/glycerol acyltransferase" evidence="1">
    <location>
        <begin position="48"/>
        <end position="189"/>
    </location>
</feature>